<sequence>MKHKRVTIIALGSILIVLLLVLASLNAFRLNFLYPHSVAAIFLFTTLTVIVFLLFLLLLVLLSRNILKIYADRRNRLLGSRLRSRMLVGALLLSFAPAAFMFFFSFGLMNRSIDRWFSQPVSQLREDSTRIALELSHYVTQNARAEAESLARSEAIGLNYQAGNTTALLDEIRTHRITLQGGFAVIYRDENAITQYQLPSASGPVKIRAWMDDNATQVQSGQPPTSVIRKAAQRTDEPVASIGDTDYALGMASTSGGGIIVVGLPLPSGLSKTVGEIRAGTEQYWAIYRQRRSIRSTYLLLLLLLTALTFFASSWLAWFFSKQITRPLENLADAMDEIAAGHYQQRVTISATEELGELLQAFNHMAADLEQSRMIAEQSTSQLFEANTTLEERRRELETILETIPGGVVTLDATLQITQANQAFADLLPPGAPQSLSGIPLTSVVPEDIANELTLLARRAQRMGVAATEFEMRNPKGKLNLAATMAMLQLGQNRRGSILVLEDVTEFLQAQRQLAWKEVAQRIAHEIKNPLTPIALSAERIKRHIDRNAPESPGVIRSCSDVILGSVETLRTLVDQFAALAQFPTAHPKPADLNFIVQNALRLFEDRLGDIRVDVRLSPQLPPVMADAEALKRALANLIDNAAEAMQESRLRVLTVETGLTDHHEMAEVTITDTGHGLTDETRERLFLPYFSTKQRGTGLGLAIASKIIQDHQGAIRAEQNHPLGARFIIELPFATHTNGNINGSEAVQTIQAQTSFDKAAR</sequence>
<dbReference type="AlphaFoldDB" id="A0A7G8BIW2"/>
<dbReference type="InterPro" id="IPR004358">
    <property type="entry name" value="Sig_transdc_His_kin-like_C"/>
</dbReference>
<dbReference type="InterPro" id="IPR000014">
    <property type="entry name" value="PAS"/>
</dbReference>
<dbReference type="PRINTS" id="PR00344">
    <property type="entry name" value="BCTRLSENSOR"/>
</dbReference>
<proteinExistence type="predicted"/>
<dbReference type="EC" id="2.7.13.3" evidence="3"/>
<dbReference type="InterPro" id="IPR003660">
    <property type="entry name" value="HAMP_dom"/>
</dbReference>
<evidence type="ECO:0000256" key="1">
    <source>
        <dbReference type="ARBA" id="ARBA00000085"/>
    </source>
</evidence>
<reference evidence="11 12" key="1">
    <citation type="submission" date="2020-08" db="EMBL/GenBank/DDBJ databases">
        <title>Edaphobacter telluris sp. nov. and Acidobacterium dinghuensis sp. nov., two acidobacteria isolated from forest soil.</title>
        <authorList>
            <person name="Fu J."/>
            <person name="Qiu L."/>
        </authorList>
    </citation>
    <scope>NUCLEOTIDE SEQUENCE [LARGE SCALE GENOMIC DNA]</scope>
    <source>
        <strain evidence="11">4Y35</strain>
    </source>
</reference>
<feature type="domain" description="HAMP" evidence="10">
    <location>
        <begin position="322"/>
        <end position="374"/>
    </location>
</feature>
<dbReference type="Pfam" id="PF13188">
    <property type="entry name" value="PAS_8"/>
    <property type="match status" value="1"/>
</dbReference>
<dbReference type="SMART" id="SM00388">
    <property type="entry name" value="HisKA"/>
    <property type="match status" value="1"/>
</dbReference>
<dbReference type="InterPro" id="IPR017232">
    <property type="entry name" value="NtrY"/>
</dbReference>
<dbReference type="InterPro" id="IPR003594">
    <property type="entry name" value="HATPase_dom"/>
</dbReference>
<evidence type="ECO:0000256" key="2">
    <source>
        <dbReference type="ARBA" id="ARBA00004370"/>
    </source>
</evidence>
<dbReference type="GO" id="GO:0000155">
    <property type="term" value="F:phosphorelay sensor kinase activity"/>
    <property type="evidence" value="ECO:0007669"/>
    <property type="project" value="InterPro"/>
</dbReference>
<keyword evidence="6" id="KW-0418">Kinase</keyword>
<dbReference type="Gene3D" id="1.10.287.130">
    <property type="match status" value="1"/>
</dbReference>
<comment type="catalytic activity">
    <reaction evidence="1">
        <text>ATP + protein L-histidine = ADP + protein N-phospho-L-histidine.</text>
        <dbReference type="EC" id="2.7.13.3"/>
    </reaction>
</comment>
<dbReference type="GO" id="GO:0000156">
    <property type="term" value="F:phosphorelay response regulator activity"/>
    <property type="evidence" value="ECO:0007669"/>
    <property type="project" value="TreeGrafter"/>
</dbReference>
<gene>
    <name evidence="11" type="ORF">H7849_00145</name>
</gene>
<comment type="subcellular location">
    <subcellularLocation>
        <location evidence="2">Membrane</location>
    </subcellularLocation>
</comment>
<dbReference type="NCBIfam" id="TIGR00229">
    <property type="entry name" value="sensory_box"/>
    <property type="match status" value="1"/>
</dbReference>
<keyword evidence="7 8" id="KW-0472">Membrane</keyword>
<dbReference type="InterPro" id="IPR003661">
    <property type="entry name" value="HisK_dim/P_dom"/>
</dbReference>
<protein>
    <recommendedName>
        <fullName evidence="3">histidine kinase</fullName>
        <ecNumber evidence="3">2.7.13.3</ecNumber>
    </recommendedName>
</protein>
<evidence type="ECO:0000259" key="10">
    <source>
        <dbReference type="PROSITE" id="PS50885"/>
    </source>
</evidence>
<dbReference type="PROSITE" id="PS50109">
    <property type="entry name" value="HIS_KIN"/>
    <property type="match status" value="1"/>
</dbReference>
<feature type="transmembrane region" description="Helical" evidence="8">
    <location>
        <begin position="84"/>
        <end position="108"/>
    </location>
</feature>
<evidence type="ECO:0000256" key="7">
    <source>
        <dbReference type="ARBA" id="ARBA00023136"/>
    </source>
</evidence>
<name>A0A7G8BIW2_9BACT</name>
<dbReference type="EMBL" id="CP060394">
    <property type="protein sequence ID" value="QNI32482.1"/>
    <property type="molecule type" value="Genomic_DNA"/>
</dbReference>
<evidence type="ECO:0000256" key="8">
    <source>
        <dbReference type="SAM" id="Phobius"/>
    </source>
</evidence>
<dbReference type="GO" id="GO:0030295">
    <property type="term" value="F:protein kinase activator activity"/>
    <property type="evidence" value="ECO:0007669"/>
    <property type="project" value="TreeGrafter"/>
</dbReference>
<dbReference type="PANTHER" id="PTHR42878">
    <property type="entry name" value="TWO-COMPONENT HISTIDINE KINASE"/>
    <property type="match status" value="1"/>
</dbReference>
<dbReference type="Pfam" id="PF00512">
    <property type="entry name" value="HisKA"/>
    <property type="match status" value="1"/>
</dbReference>
<dbReference type="KEGG" id="adin:H7849_00145"/>
<dbReference type="GO" id="GO:0007234">
    <property type="term" value="P:osmosensory signaling via phosphorelay pathway"/>
    <property type="evidence" value="ECO:0007669"/>
    <property type="project" value="TreeGrafter"/>
</dbReference>
<dbReference type="InterPro" id="IPR050351">
    <property type="entry name" value="BphY/WalK/GraS-like"/>
</dbReference>
<feature type="transmembrane region" description="Helical" evidence="8">
    <location>
        <begin position="247"/>
        <end position="266"/>
    </location>
</feature>
<dbReference type="SMART" id="SM00091">
    <property type="entry name" value="PAS"/>
    <property type="match status" value="1"/>
</dbReference>
<dbReference type="SUPFAM" id="SSF55874">
    <property type="entry name" value="ATPase domain of HSP90 chaperone/DNA topoisomerase II/histidine kinase"/>
    <property type="match status" value="1"/>
</dbReference>
<dbReference type="InterPro" id="IPR036097">
    <property type="entry name" value="HisK_dim/P_sf"/>
</dbReference>
<dbReference type="SUPFAM" id="SSF158472">
    <property type="entry name" value="HAMP domain-like"/>
    <property type="match status" value="1"/>
</dbReference>
<evidence type="ECO:0000313" key="12">
    <source>
        <dbReference type="Proteomes" id="UP000515312"/>
    </source>
</evidence>
<dbReference type="SMART" id="SM00304">
    <property type="entry name" value="HAMP"/>
    <property type="match status" value="1"/>
</dbReference>
<evidence type="ECO:0000313" key="11">
    <source>
        <dbReference type="EMBL" id="QNI32482.1"/>
    </source>
</evidence>
<feature type="transmembrane region" description="Helical" evidence="8">
    <location>
        <begin position="298"/>
        <end position="320"/>
    </location>
</feature>
<evidence type="ECO:0000256" key="5">
    <source>
        <dbReference type="ARBA" id="ARBA00022679"/>
    </source>
</evidence>
<evidence type="ECO:0000256" key="4">
    <source>
        <dbReference type="ARBA" id="ARBA00022553"/>
    </source>
</evidence>
<dbReference type="PIRSF" id="PIRSF037532">
    <property type="entry name" value="STHK_NtrY"/>
    <property type="match status" value="1"/>
</dbReference>
<keyword evidence="5" id="KW-0808">Transferase</keyword>
<dbReference type="InterPro" id="IPR005467">
    <property type="entry name" value="His_kinase_dom"/>
</dbReference>
<dbReference type="PROSITE" id="PS50885">
    <property type="entry name" value="HAMP"/>
    <property type="match status" value="1"/>
</dbReference>
<dbReference type="CDD" id="cd00130">
    <property type="entry name" value="PAS"/>
    <property type="match status" value="1"/>
</dbReference>
<keyword evidence="12" id="KW-1185">Reference proteome</keyword>
<dbReference type="GO" id="GO:0016020">
    <property type="term" value="C:membrane"/>
    <property type="evidence" value="ECO:0007669"/>
    <property type="project" value="UniProtKB-SubCell"/>
</dbReference>
<dbReference type="Gene3D" id="3.30.565.10">
    <property type="entry name" value="Histidine kinase-like ATPase, C-terminal domain"/>
    <property type="match status" value="1"/>
</dbReference>
<evidence type="ECO:0000256" key="3">
    <source>
        <dbReference type="ARBA" id="ARBA00012438"/>
    </source>
</evidence>
<organism evidence="11 12">
    <name type="scientific">Alloacidobacterium dinghuense</name>
    <dbReference type="NCBI Taxonomy" id="2763107"/>
    <lineage>
        <taxon>Bacteria</taxon>
        <taxon>Pseudomonadati</taxon>
        <taxon>Acidobacteriota</taxon>
        <taxon>Terriglobia</taxon>
        <taxon>Terriglobales</taxon>
        <taxon>Acidobacteriaceae</taxon>
        <taxon>Alloacidobacterium</taxon>
    </lineage>
</organism>
<dbReference type="SUPFAM" id="SSF47384">
    <property type="entry name" value="Homodimeric domain of signal transducing histidine kinase"/>
    <property type="match status" value="1"/>
</dbReference>
<dbReference type="Gene3D" id="6.10.340.10">
    <property type="match status" value="1"/>
</dbReference>
<feature type="transmembrane region" description="Helical" evidence="8">
    <location>
        <begin position="37"/>
        <end position="63"/>
    </location>
</feature>
<dbReference type="Pfam" id="PF00672">
    <property type="entry name" value="HAMP"/>
    <property type="match status" value="1"/>
</dbReference>
<dbReference type="PANTHER" id="PTHR42878:SF13">
    <property type="entry name" value="HISTIDINE KINASE"/>
    <property type="match status" value="1"/>
</dbReference>
<evidence type="ECO:0000259" key="9">
    <source>
        <dbReference type="PROSITE" id="PS50109"/>
    </source>
</evidence>
<dbReference type="Pfam" id="PF02518">
    <property type="entry name" value="HATPase_c"/>
    <property type="match status" value="1"/>
</dbReference>
<dbReference type="CDD" id="cd06225">
    <property type="entry name" value="HAMP"/>
    <property type="match status" value="1"/>
</dbReference>
<dbReference type="InterPro" id="IPR036890">
    <property type="entry name" value="HATPase_C_sf"/>
</dbReference>
<dbReference type="SMART" id="SM00387">
    <property type="entry name" value="HATPase_c"/>
    <property type="match status" value="1"/>
</dbReference>
<dbReference type="CDD" id="cd00082">
    <property type="entry name" value="HisKA"/>
    <property type="match status" value="1"/>
</dbReference>
<accession>A0A7G8BIW2</accession>
<dbReference type="InterPro" id="IPR035965">
    <property type="entry name" value="PAS-like_dom_sf"/>
</dbReference>
<dbReference type="Proteomes" id="UP000515312">
    <property type="component" value="Chromosome"/>
</dbReference>
<dbReference type="Gene3D" id="3.30.450.20">
    <property type="entry name" value="PAS domain"/>
    <property type="match status" value="1"/>
</dbReference>
<keyword evidence="8" id="KW-1133">Transmembrane helix</keyword>
<dbReference type="SUPFAM" id="SSF55785">
    <property type="entry name" value="PYP-like sensor domain (PAS domain)"/>
    <property type="match status" value="1"/>
</dbReference>
<keyword evidence="8" id="KW-0812">Transmembrane</keyword>
<evidence type="ECO:0000256" key="6">
    <source>
        <dbReference type="ARBA" id="ARBA00022777"/>
    </source>
</evidence>
<keyword evidence="4" id="KW-0597">Phosphoprotein</keyword>
<feature type="domain" description="Histidine kinase" evidence="9">
    <location>
        <begin position="522"/>
        <end position="736"/>
    </location>
</feature>
<dbReference type="RefSeq" id="WP_186743436.1">
    <property type="nucleotide sequence ID" value="NZ_CP060394.1"/>
</dbReference>